<dbReference type="PATRIC" id="fig|754477.3.peg.1901"/>
<organism evidence="1 2">
    <name type="scientific">Methylophaga frappieri (strain ATCC BAA-2434 / DSM 25690 / JAM7)</name>
    <dbReference type="NCBI Taxonomy" id="754477"/>
    <lineage>
        <taxon>Bacteria</taxon>
        <taxon>Pseudomonadati</taxon>
        <taxon>Pseudomonadota</taxon>
        <taxon>Gammaproteobacteria</taxon>
        <taxon>Thiotrichales</taxon>
        <taxon>Piscirickettsiaceae</taxon>
        <taxon>Methylophaga</taxon>
    </lineage>
</organism>
<protein>
    <submittedName>
        <fullName evidence="1">Uncharacterized protein</fullName>
    </submittedName>
</protein>
<dbReference type="AlphaFoldDB" id="I1YJH9"/>
<dbReference type="KEGG" id="mec:Q7C_1931"/>
<evidence type="ECO:0000313" key="2">
    <source>
        <dbReference type="Proteomes" id="UP000009145"/>
    </source>
</evidence>
<accession>I1YJH9</accession>
<keyword evidence="2" id="KW-1185">Reference proteome</keyword>
<dbReference type="HOGENOM" id="CLU_3170109_0_0_6"/>
<reference evidence="1 2" key="1">
    <citation type="journal article" date="2012" name="J. Bacteriol.">
        <title>Complete genome sequences of Methylophaga sp. strain JAM1 and Methylophaga sp. strain JAM7.</title>
        <authorList>
            <person name="Villeneuve C."/>
            <person name="Martineau C."/>
            <person name="Mauffrey F."/>
            <person name="Villemur R."/>
        </authorList>
    </citation>
    <scope>NUCLEOTIDE SEQUENCE [LARGE SCALE GENOMIC DNA]</scope>
    <source>
        <strain evidence="1 2">JAM7</strain>
    </source>
</reference>
<gene>
    <name evidence="1" type="ordered locus">Q7C_1931</name>
</gene>
<dbReference type="Proteomes" id="UP000009145">
    <property type="component" value="Chromosome"/>
</dbReference>
<dbReference type="EMBL" id="CP003380">
    <property type="protein sequence ID" value="AFJ03072.1"/>
    <property type="molecule type" value="Genomic_DNA"/>
</dbReference>
<dbReference type="STRING" id="754477.Q7C_1931"/>
<proteinExistence type="predicted"/>
<evidence type="ECO:0000313" key="1">
    <source>
        <dbReference type="EMBL" id="AFJ03072.1"/>
    </source>
</evidence>
<sequence>MPKKLMELLSSLTVPALESLNYMDGSGIIRCLVVSNSALGMRELPDV</sequence>
<name>I1YJH9_METFJ</name>